<dbReference type="InterPro" id="IPR036286">
    <property type="entry name" value="LexA/Signal_pep-like_sf"/>
</dbReference>
<comment type="subcellular location">
    <subcellularLocation>
        <location evidence="3">Membrane</location>
        <topology evidence="3">Multi-pass membrane protein</topology>
    </subcellularLocation>
</comment>
<evidence type="ECO:0000256" key="2">
    <source>
        <dbReference type="ARBA" id="ARBA00019232"/>
    </source>
</evidence>
<dbReference type="PANTHER" id="PTHR43390">
    <property type="entry name" value="SIGNAL PEPTIDASE I"/>
    <property type="match status" value="1"/>
</dbReference>
<comment type="similarity">
    <text evidence="1 3">Belongs to the peptidase S26 family.</text>
</comment>
<accession>A0ABQ4P0F1</accession>
<dbReference type="Pfam" id="PF10502">
    <property type="entry name" value="Peptidase_S26"/>
    <property type="match status" value="1"/>
</dbReference>
<dbReference type="InterPro" id="IPR000223">
    <property type="entry name" value="Pept_S26A_signal_pept_1"/>
</dbReference>
<comment type="catalytic activity">
    <reaction evidence="3">
        <text>Cleavage of hydrophobic, N-terminal signal or leader sequences from secreted and periplasmic proteins.</text>
        <dbReference type="EC" id="3.4.21.89"/>
    </reaction>
</comment>
<proteinExistence type="inferred from homology"/>
<evidence type="ECO:0000313" key="5">
    <source>
        <dbReference type="EMBL" id="GIU40937.1"/>
    </source>
</evidence>
<keyword evidence="6" id="KW-1185">Reference proteome</keyword>
<keyword evidence="3" id="KW-0378">Hydrolase</keyword>
<dbReference type="Gene3D" id="2.10.109.10">
    <property type="entry name" value="Umud Fragment, subunit A"/>
    <property type="match status" value="1"/>
</dbReference>
<dbReference type="Proteomes" id="UP000773469">
    <property type="component" value="Unassembled WGS sequence"/>
</dbReference>
<evidence type="ECO:0000256" key="1">
    <source>
        <dbReference type="ARBA" id="ARBA00009370"/>
    </source>
</evidence>
<evidence type="ECO:0000259" key="4">
    <source>
        <dbReference type="Pfam" id="PF10502"/>
    </source>
</evidence>
<dbReference type="NCBIfam" id="TIGR02227">
    <property type="entry name" value="sigpep_I_bact"/>
    <property type="match status" value="1"/>
</dbReference>
<reference evidence="5 6" key="1">
    <citation type="submission" date="2021-05" db="EMBL/GenBank/DDBJ databases">
        <title>Molecular characterization for Shewanella algae harboring chromosomal blaOXA-55-like strains isolated from clinical and environment sample.</title>
        <authorList>
            <person name="Ohama Y."/>
            <person name="Aoki K."/>
            <person name="Harada S."/>
            <person name="Moriya K."/>
            <person name="Ishii Y."/>
            <person name="Tateda K."/>
        </authorList>
    </citation>
    <scope>NUCLEOTIDE SEQUENCE [LARGE SCALE GENOMIC DNA]</scope>
    <source>
        <strain evidence="5 6">MBTL60-118</strain>
    </source>
</reference>
<evidence type="ECO:0000256" key="3">
    <source>
        <dbReference type="RuleBase" id="RU362042"/>
    </source>
</evidence>
<feature type="domain" description="Peptidase S26" evidence="4">
    <location>
        <begin position="6"/>
        <end position="154"/>
    </location>
</feature>
<dbReference type="RefSeq" id="WP_220756891.1">
    <property type="nucleotide sequence ID" value="NZ_BPEU01000013.1"/>
</dbReference>
<dbReference type="PANTHER" id="PTHR43390:SF1">
    <property type="entry name" value="CHLOROPLAST PROCESSING PEPTIDASE"/>
    <property type="match status" value="1"/>
</dbReference>
<dbReference type="SUPFAM" id="SSF51306">
    <property type="entry name" value="LexA/Signal peptidase"/>
    <property type="match status" value="1"/>
</dbReference>
<keyword evidence="3" id="KW-0645">Protease</keyword>
<gene>
    <name evidence="5" type="primary">trhF</name>
    <name evidence="5" type="ORF">TUM3794_20090</name>
</gene>
<evidence type="ECO:0000313" key="6">
    <source>
        <dbReference type="Proteomes" id="UP000773469"/>
    </source>
</evidence>
<comment type="caution">
    <text evidence="5">The sequence shown here is derived from an EMBL/GenBank/DDBJ whole genome shotgun (WGS) entry which is preliminary data.</text>
</comment>
<dbReference type="PROSITE" id="PS51257">
    <property type="entry name" value="PROKAR_LIPOPROTEIN"/>
    <property type="match status" value="1"/>
</dbReference>
<sequence>MKVAISFALIAVTVVLFACKFTLAVPTQEYSCLRASYFLVDKTATTPERESLIAFQLPVDTPYFHKDTRWIKKIVGMPGDFVSVTVDAVYVNGMEYRNNMNTLLMKVGMQPEQVTKSFRLEDGQYFVVGETPLSYDSRFWGVIRKENMIGDAYAIL</sequence>
<dbReference type="InterPro" id="IPR019533">
    <property type="entry name" value="Peptidase_S26"/>
</dbReference>
<dbReference type="EC" id="3.4.21.89" evidence="3"/>
<organism evidence="5 6">
    <name type="scientific">Shewanella colwelliana</name>
    <name type="common">Alteromonas colwelliana</name>
    <dbReference type="NCBI Taxonomy" id="23"/>
    <lineage>
        <taxon>Bacteria</taxon>
        <taxon>Pseudomonadati</taxon>
        <taxon>Pseudomonadota</taxon>
        <taxon>Gammaproteobacteria</taxon>
        <taxon>Alteromonadales</taxon>
        <taxon>Shewanellaceae</taxon>
        <taxon>Shewanella</taxon>
    </lineage>
</organism>
<name>A0ABQ4P0F1_SHECO</name>
<dbReference type="EMBL" id="BPEU01000013">
    <property type="protein sequence ID" value="GIU40937.1"/>
    <property type="molecule type" value="Genomic_DNA"/>
</dbReference>
<protein>
    <recommendedName>
        <fullName evidence="2 3">Signal peptidase I</fullName>
        <ecNumber evidence="3">3.4.21.89</ecNumber>
    </recommendedName>
</protein>